<organism evidence="1 2">
    <name type="scientific">Dibothriocephalus latus</name>
    <name type="common">Fish tapeworm</name>
    <name type="synonym">Diphyllobothrium latum</name>
    <dbReference type="NCBI Taxonomy" id="60516"/>
    <lineage>
        <taxon>Eukaryota</taxon>
        <taxon>Metazoa</taxon>
        <taxon>Spiralia</taxon>
        <taxon>Lophotrochozoa</taxon>
        <taxon>Platyhelminthes</taxon>
        <taxon>Cestoda</taxon>
        <taxon>Eucestoda</taxon>
        <taxon>Diphyllobothriidea</taxon>
        <taxon>Diphyllobothriidae</taxon>
        <taxon>Dibothriocephalus</taxon>
    </lineage>
</organism>
<name>A0A3P6SP19_DIBLA</name>
<evidence type="ECO:0000313" key="2">
    <source>
        <dbReference type="Proteomes" id="UP000281553"/>
    </source>
</evidence>
<dbReference type="OrthoDB" id="7318948at2759"/>
<gene>
    <name evidence="1" type="ORF">DILT_LOCUS2106</name>
</gene>
<protein>
    <submittedName>
        <fullName evidence="1">Uncharacterized protein</fullName>
    </submittedName>
</protein>
<dbReference type="AlphaFoldDB" id="A0A3P6SP19"/>
<reference evidence="1 2" key="1">
    <citation type="submission" date="2018-11" db="EMBL/GenBank/DDBJ databases">
        <authorList>
            <consortium name="Pathogen Informatics"/>
        </authorList>
    </citation>
    <scope>NUCLEOTIDE SEQUENCE [LARGE SCALE GENOMIC DNA]</scope>
</reference>
<sequence>MIIKTVLVVAADEEGQDGEMPDGGSLVSESEAGMTASGWCPQGLSQELYANLRLKAEAIVNERLQSRIELSYPHSRPEPYHRKLGPYAAYQEMVELVKTYKAGASQGETLERYEMLRTYAKIFRSSGPQARP</sequence>
<evidence type="ECO:0000313" key="1">
    <source>
        <dbReference type="EMBL" id="VDK55651.1"/>
    </source>
</evidence>
<feature type="non-terminal residue" evidence="1">
    <location>
        <position position="132"/>
    </location>
</feature>
<dbReference type="EMBL" id="UYRU01021004">
    <property type="protein sequence ID" value="VDK55651.1"/>
    <property type="molecule type" value="Genomic_DNA"/>
</dbReference>
<keyword evidence="2" id="KW-1185">Reference proteome</keyword>
<accession>A0A3P6SP19</accession>
<dbReference type="Proteomes" id="UP000281553">
    <property type="component" value="Unassembled WGS sequence"/>
</dbReference>
<proteinExistence type="predicted"/>